<dbReference type="PANTHER" id="PTHR43248:SF25">
    <property type="entry name" value="AB HYDROLASE-1 DOMAIN-CONTAINING PROTEIN-RELATED"/>
    <property type="match status" value="1"/>
</dbReference>
<evidence type="ECO:0000259" key="5">
    <source>
        <dbReference type="Pfam" id="PF08386"/>
    </source>
</evidence>
<dbReference type="Gene3D" id="3.40.50.1820">
    <property type="entry name" value="alpha/beta hydrolase"/>
    <property type="match status" value="1"/>
</dbReference>
<dbReference type="EMBL" id="JAYKXP010000065">
    <property type="protein sequence ID" value="KAK7032378.1"/>
    <property type="molecule type" value="Genomic_DNA"/>
</dbReference>
<dbReference type="Pfam" id="PF00561">
    <property type="entry name" value="Abhydrolase_1"/>
    <property type="match status" value="1"/>
</dbReference>
<feature type="domain" description="Peptidase S33 tripeptidyl aminopeptidase-like C-terminal" evidence="5">
    <location>
        <begin position="428"/>
        <end position="498"/>
    </location>
</feature>
<feature type="chain" id="PRO_5043642680" description="AB hydrolase-1 domain-containing protein" evidence="3">
    <location>
        <begin position="23"/>
        <end position="506"/>
    </location>
</feature>
<dbReference type="SUPFAM" id="SSF53474">
    <property type="entry name" value="alpha/beta-Hydrolases"/>
    <property type="match status" value="1"/>
</dbReference>
<dbReference type="InterPro" id="IPR051601">
    <property type="entry name" value="Serine_prot/Carboxylest_S33"/>
</dbReference>
<keyword evidence="2" id="KW-0378">Hydrolase</keyword>
<organism evidence="6 7">
    <name type="scientific">Paramarasmius palmivorus</name>
    <dbReference type="NCBI Taxonomy" id="297713"/>
    <lineage>
        <taxon>Eukaryota</taxon>
        <taxon>Fungi</taxon>
        <taxon>Dikarya</taxon>
        <taxon>Basidiomycota</taxon>
        <taxon>Agaricomycotina</taxon>
        <taxon>Agaricomycetes</taxon>
        <taxon>Agaricomycetidae</taxon>
        <taxon>Agaricales</taxon>
        <taxon>Marasmiineae</taxon>
        <taxon>Marasmiaceae</taxon>
        <taxon>Paramarasmius</taxon>
    </lineage>
</organism>
<keyword evidence="3" id="KW-0732">Signal</keyword>
<name>A0AAW0C0D9_9AGAR</name>
<dbReference type="GO" id="GO:0016787">
    <property type="term" value="F:hydrolase activity"/>
    <property type="evidence" value="ECO:0007669"/>
    <property type="project" value="UniProtKB-KW"/>
</dbReference>
<sequence>MKRGIQLVAGILLSIPGEGALGKVGVPPTVAEAAHLNPRLDWTESSWAAIDPNKELAWVKCYDGTFECSRLQVPLNYSDPEGRTAAIAVIRIKANVSTDSSDYLGPILFNPGGPGGSGVDLVHLAGQRLATVVGPQFDIVGFDPRGVARSTPRVSWYDSRVERALWSRPRAKELNHSSDSVGSYWASSKITGQLAEERAGDILPHMQTDHTARDMLSITEAYGRDKIQYWGFSYGTVLGSTFAALFPDKVHRLVLDGVLDVENYYVGDRTENIADTDNTLQWFFRDCHSAGPVLCPFYQPSPEAIEQRLNRLYDSIIRAPVAVRTEVSYGLVDYERLRATLFHSLYYTFSTWATLATGLTDLEAGNGTLVYQMLETDPVECSCDPQDHLFESIEDVGIAIVCNDGAVVPDTLEDGERFYEELSAASGWGSRWASNRIACGAWPKIPKTFFRGPVSGNTSYPILMIGNTADPVTPLQGAKATSQSFPGSVVLQQDSAGVSLTQHPSI</sequence>
<feature type="domain" description="AB hydrolase-1" evidence="4">
    <location>
        <begin position="106"/>
        <end position="261"/>
    </location>
</feature>
<proteinExistence type="inferred from homology"/>
<dbReference type="AlphaFoldDB" id="A0AAW0C0D9"/>
<keyword evidence="7" id="KW-1185">Reference proteome</keyword>
<gene>
    <name evidence="6" type="ORF">VNI00_013126</name>
</gene>
<dbReference type="PANTHER" id="PTHR43248">
    <property type="entry name" value="2-SUCCINYL-6-HYDROXY-2,4-CYCLOHEXADIENE-1-CARBOXYLATE SYNTHASE"/>
    <property type="match status" value="1"/>
</dbReference>
<evidence type="ECO:0000259" key="4">
    <source>
        <dbReference type="Pfam" id="PF00561"/>
    </source>
</evidence>
<dbReference type="Pfam" id="PF08386">
    <property type="entry name" value="Abhydrolase_4"/>
    <property type="match status" value="1"/>
</dbReference>
<feature type="signal peptide" evidence="3">
    <location>
        <begin position="1"/>
        <end position="22"/>
    </location>
</feature>
<reference evidence="6 7" key="1">
    <citation type="submission" date="2024-01" db="EMBL/GenBank/DDBJ databases">
        <title>A draft genome for a cacao thread blight-causing isolate of Paramarasmius palmivorus.</title>
        <authorList>
            <person name="Baruah I.K."/>
            <person name="Bukari Y."/>
            <person name="Amoako-Attah I."/>
            <person name="Meinhardt L.W."/>
            <person name="Bailey B.A."/>
            <person name="Cohen S.P."/>
        </authorList>
    </citation>
    <scope>NUCLEOTIDE SEQUENCE [LARGE SCALE GENOMIC DNA]</scope>
    <source>
        <strain evidence="6 7">GH-12</strain>
    </source>
</reference>
<evidence type="ECO:0000256" key="3">
    <source>
        <dbReference type="SAM" id="SignalP"/>
    </source>
</evidence>
<evidence type="ECO:0000256" key="2">
    <source>
        <dbReference type="ARBA" id="ARBA00022801"/>
    </source>
</evidence>
<dbReference type="Proteomes" id="UP001383192">
    <property type="component" value="Unassembled WGS sequence"/>
</dbReference>
<comment type="similarity">
    <text evidence="1">Belongs to the peptidase S33 family.</text>
</comment>
<dbReference type="InterPro" id="IPR000073">
    <property type="entry name" value="AB_hydrolase_1"/>
</dbReference>
<accession>A0AAW0C0D9</accession>
<dbReference type="InterPro" id="IPR013595">
    <property type="entry name" value="Pept_S33_TAP-like_C"/>
</dbReference>
<evidence type="ECO:0000313" key="7">
    <source>
        <dbReference type="Proteomes" id="UP001383192"/>
    </source>
</evidence>
<evidence type="ECO:0000256" key="1">
    <source>
        <dbReference type="ARBA" id="ARBA00010088"/>
    </source>
</evidence>
<dbReference type="InterPro" id="IPR029058">
    <property type="entry name" value="AB_hydrolase_fold"/>
</dbReference>
<protein>
    <recommendedName>
        <fullName evidence="8">AB hydrolase-1 domain-containing protein</fullName>
    </recommendedName>
</protein>
<evidence type="ECO:0000313" key="6">
    <source>
        <dbReference type="EMBL" id="KAK7032378.1"/>
    </source>
</evidence>
<comment type="caution">
    <text evidence="6">The sequence shown here is derived from an EMBL/GenBank/DDBJ whole genome shotgun (WGS) entry which is preliminary data.</text>
</comment>
<evidence type="ECO:0008006" key="8">
    <source>
        <dbReference type="Google" id="ProtNLM"/>
    </source>
</evidence>